<dbReference type="Proteomes" id="UP000193228">
    <property type="component" value="Unassembled WGS sequence"/>
</dbReference>
<evidence type="ECO:0000313" key="1">
    <source>
        <dbReference type="EMBL" id="SMG61306.1"/>
    </source>
</evidence>
<proteinExistence type="predicted"/>
<accession>A0A1X7M547</accession>
<dbReference type="AlphaFoldDB" id="A0A1X7M547"/>
<protein>
    <submittedName>
        <fullName evidence="1">Uncharacterized protein</fullName>
    </submittedName>
</protein>
<sequence length="32" mass="3639">MMGDDDRTLYLTIHGEAVDINTLAWLVNGYIK</sequence>
<gene>
    <name evidence="1" type="ORF">SAMN06265784_12088</name>
</gene>
<organism evidence="1 2">
    <name type="scientific">Paraburkholderia susongensis</name>
    <dbReference type="NCBI Taxonomy" id="1515439"/>
    <lineage>
        <taxon>Bacteria</taxon>
        <taxon>Pseudomonadati</taxon>
        <taxon>Pseudomonadota</taxon>
        <taxon>Betaproteobacteria</taxon>
        <taxon>Burkholderiales</taxon>
        <taxon>Burkholderiaceae</taxon>
        <taxon>Paraburkholderia</taxon>
    </lineage>
</organism>
<reference evidence="2" key="1">
    <citation type="submission" date="2017-04" db="EMBL/GenBank/DDBJ databases">
        <authorList>
            <person name="Varghese N."/>
            <person name="Submissions S."/>
        </authorList>
    </citation>
    <scope>NUCLEOTIDE SEQUENCE [LARGE SCALE GENOMIC DNA]</scope>
    <source>
        <strain evidence="2">LMG 29540</strain>
    </source>
</reference>
<name>A0A1X7M547_9BURK</name>
<keyword evidence="2" id="KW-1185">Reference proteome</keyword>
<evidence type="ECO:0000313" key="2">
    <source>
        <dbReference type="Proteomes" id="UP000193228"/>
    </source>
</evidence>
<dbReference type="STRING" id="1515439.SAMN06265784_12088"/>
<dbReference type="EMBL" id="FXAT01000020">
    <property type="protein sequence ID" value="SMG61306.1"/>
    <property type="molecule type" value="Genomic_DNA"/>
</dbReference>